<accession>A0A1H9XXR5</accession>
<feature type="compositionally biased region" description="Low complexity" evidence="1">
    <location>
        <begin position="1"/>
        <end position="11"/>
    </location>
</feature>
<reference evidence="3" key="1">
    <citation type="submission" date="2016-10" db="EMBL/GenBank/DDBJ databases">
        <authorList>
            <person name="Varghese N."/>
            <person name="Submissions S."/>
        </authorList>
    </citation>
    <scope>NUCLEOTIDE SEQUENCE [LARGE SCALE GENOMIC DNA]</scope>
    <source>
        <strain evidence="3">CGMCC 4.578</strain>
    </source>
</reference>
<gene>
    <name evidence="2" type="ORF">SAMN05216195_12396</name>
</gene>
<evidence type="ECO:0000313" key="2">
    <source>
        <dbReference type="EMBL" id="SES50985.1"/>
    </source>
</evidence>
<dbReference type="Proteomes" id="UP000199028">
    <property type="component" value="Unassembled WGS sequence"/>
</dbReference>
<organism evidence="2 3">
    <name type="scientific">Lentzea flaviverrucosa</name>
    <dbReference type="NCBI Taxonomy" id="200379"/>
    <lineage>
        <taxon>Bacteria</taxon>
        <taxon>Bacillati</taxon>
        <taxon>Actinomycetota</taxon>
        <taxon>Actinomycetes</taxon>
        <taxon>Pseudonocardiales</taxon>
        <taxon>Pseudonocardiaceae</taxon>
        <taxon>Lentzea</taxon>
    </lineage>
</organism>
<name>A0A1H9XXR5_9PSEU</name>
<dbReference type="EMBL" id="FOFT01000023">
    <property type="protein sequence ID" value="SES50985.1"/>
    <property type="molecule type" value="Genomic_DNA"/>
</dbReference>
<sequence length="124" mass="12467">MAAVPVAVTASGTGGADGSGTDGSVASTKDSPESPGQPFGLSRAIATRATRLPSLLETSSRTIASTMSERTDAGAGAKTCLLVMNDYLLIGQPPAVLAVLIVVTRRKYSGSATSWLRALGFAGP</sequence>
<protein>
    <submittedName>
        <fullName evidence="2">Uncharacterized protein</fullName>
    </submittedName>
</protein>
<feature type="region of interest" description="Disordered" evidence="1">
    <location>
        <begin position="1"/>
        <end position="43"/>
    </location>
</feature>
<evidence type="ECO:0000256" key="1">
    <source>
        <dbReference type="SAM" id="MobiDB-lite"/>
    </source>
</evidence>
<keyword evidence="3" id="KW-1185">Reference proteome</keyword>
<evidence type="ECO:0000313" key="3">
    <source>
        <dbReference type="Proteomes" id="UP000199028"/>
    </source>
</evidence>
<dbReference type="AlphaFoldDB" id="A0A1H9XXR5"/>
<proteinExistence type="predicted"/>
<feature type="compositionally biased region" description="Gly residues" evidence="1">
    <location>
        <begin position="12"/>
        <end position="21"/>
    </location>
</feature>